<evidence type="ECO:0000256" key="1">
    <source>
        <dbReference type="SAM" id="MobiDB-lite"/>
    </source>
</evidence>
<reference evidence="2" key="1">
    <citation type="submission" date="2015-05" db="UniProtKB">
        <authorList>
            <consortium name="EnsemblMetazoa"/>
        </authorList>
    </citation>
    <scope>IDENTIFICATION</scope>
</reference>
<name>T1HJY3_RHOPR</name>
<organism evidence="2 3">
    <name type="scientific">Rhodnius prolixus</name>
    <name type="common">Triatomid bug</name>
    <dbReference type="NCBI Taxonomy" id="13249"/>
    <lineage>
        <taxon>Eukaryota</taxon>
        <taxon>Metazoa</taxon>
        <taxon>Ecdysozoa</taxon>
        <taxon>Arthropoda</taxon>
        <taxon>Hexapoda</taxon>
        <taxon>Insecta</taxon>
        <taxon>Pterygota</taxon>
        <taxon>Neoptera</taxon>
        <taxon>Paraneoptera</taxon>
        <taxon>Hemiptera</taxon>
        <taxon>Heteroptera</taxon>
        <taxon>Panheteroptera</taxon>
        <taxon>Cimicomorpha</taxon>
        <taxon>Reduviidae</taxon>
        <taxon>Triatominae</taxon>
        <taxon>Rhodnius</taxon>
    </lineage>
</organism>
<feature type="region of interest" description="Disordered" evidence="1">
    <location>
        <begin position="304"/>
        <end position="328"/>
    </location>
</feature>
<dbReference type="VEuPathDB" id="VectorBase:RPRC004355"/>
<dbReference type="InParanoid" id="T1HJY3"/>
<dbReference type="EMBL" id="ACPB03021059">
    <property type="status" value="NOT_ANNOTATED_CDS"/>
    <property type="molecule type" value="Genomic_DNA"/>
</dbReference>
<dbReference type="HOGENOM" id="CLU_848814_0_0_1"/>
<feature type="region of interest" description="Disordered" evidence="1">
    <location>
        <begin position="129"/>
        <end position="193"/>
    </location>
</feature>
<feature type="compositionally biased region" description="Acidic residues" evidence="1">
    <location>
        <begin position="152"/>
        <end position="161"/>
    </location>
</feature>
<sequence length="328" mass="35921">CGTKDNVGKFINLESVIKVKPSLNNEKTDGVWHSMTSTPPSATVLSVKSTPTVGRRLPTPVSSAVTPDSWRKSRDLRLQKSLSEECEDLGVDKPSTSDLFPEAELLLDTDPLSRDSLHEMYQWKKRGMTSRLLGKRQESDSSCPSTPLNGDPGEEESETGSECDWWPGIGENGRSQHGHGVNTSGSATITPLSQITRKRKIGLYATDSDDTDLDDSSSEKGTSLKSSCPPLKRECQYANGLPARRETIKTITSTGRSSGNELHQHQEENIDHNISQNYIAATQVSHCTTITSTTPIAGKATDIGQKIKNSNTTTQSNIRQQQPINRKR</sequence>
<dbReference type="Proteomes" id="UP000015103">
    <property type="component" value="Unassembled WGS sequence"/>
</dbReference>
<dbReference type="EnsemblMetazoa" id="RPRC004355-RA">
    <property type="protein sequence ID" value="RPRC004355-PA"/>
    <property type="gene ID" value="RPRC004355"/>
</dbReference>
<accession>T1HJY3</accession>
<evidence type="ECO:0000313" key="2">
    <source>
        <dbReference type="EnsemblMetazoa" id="RPRC004355-PA"/>
    </source>
</evidence>
<protein>
    <submittedName>
        <fullName evidence="2">Uncharacterized protein</fullName>
    </submittedName>
</protein>
<feature type="compositionally biased region" description="Polar residues" evidence="1">
    <location>
        <begin position="307"/>
        <end position="328"/>
    </location>
</feature>
<feature type="compositionally biased region" description="Polar residues" evidence="1">
    <location>
        <begin position="181"/>
        <end position="193"/>
    </location>
</feature>
<feature type="compositionally biased region" description="Acidic residues" evidence="1">
    <location>
        <begin position="207"/>
        <end position="216"/>
    </location>
</feature>
<dbReference type="AlphaFoldDB" id="T1HJY3"/>
<evidence type="ECO:0000313" key="3">
    <source>
        <dbReference type="Proteomes" id="UP000015103"/>
    </source>
</evidence>
<proteinExistence type="predicted"/>
<feature type="region of interest" description="Disordered" evidence="1">
    <location>
        <begin position="206"/>
        <end position="228"/>
    </location>
</feature>
<keyword evidence="3" id="KW-1185">Reference proteome</keyword>